<evidence type="ECO:0008006" key="2">
    <source>
        <dbReference type="Google" id="ProtNLM"/>
    </source>
</evidence>
<feature type="non-terminal residue" evidence="1">
    <location>
        <position position="1"/>
    </location>
</feature>
<dbReference type="EMBL" id="CACVAR010000299">
    <property type="protein sequence ID" value="CAA6819335.1"/>
    <property type="molecule type" value="Genomic_DNA"/>
</dbReference>
<dbReference type="Gene3D" id="3.40.50.300">
    <property type="entry name" value="P-loop containing nucleotide triphosphate hydrolases"/>
    <property type="match status" value="1"/>
</dbReference>
<organism evidence="1">
    <name type="scientific">uncultured Sulfurovum sp</name>
    <dbReference type="NCBI Taxonomy" id="269237"/>
    <lineage>
        <taxon>Bacteria</taxon>
        <taxon>Pseudomonadati</taxon>
        <taxon>Campylobacterota</taxon>
        <taxon>Epsilonproteobacteria</taxon>
        <taxon>Campylobacterales</taxon>
        <taxon>Sulfurovaceae</taxon>
        <taxon>Sulfurovum</taxon>
        <taxon>environmental samples</taxon>
    </lineage>
</organism>
<dbReference type="InterPro" id="IPR027417">
    <property type="entry name" value="P-loop_NTPase"/>
</dbReference>
<reference evidence="1" key="1">
    <citation type="submission" date="2020-01" db="EMBL/GenBank/DDBJ databases">
        <authorList>
            <person name="Meier V. D."/>
            <person name="Meier V D."/>
        </authorList>
    </citation>
    <scope>NUCLEOTIDE SEQUENCE</scope>
    <source>
        <strain evidence="1">HLG_WM_MAG_03</strain>
    </source>
</reference>
<protein>
    <recommendedName>
        <fullName evidence="2">Sulfotransferase domain-containing protein</fullName>
    </recommendedName>
</protein>
<sequence>TDWVIADAYTFECNFNGGFYYVPAKDIEKADTLWRKWATWLYGRRDDLFETKAQQIHVDQVSFSMMLAESKFDYQVLISNNNCPIHRSTKQRLFDSSKEVSMLHYHRSLNCFGLLETKLSINPIVDKAIEKINHAISEKKDFQFFKQFNKSFLKLAKNTEKTRVFEEKLASLRSKVVDRKIILHAGTPKTGTTALQFLLDEKHDELLSQGVLYPKYYLDINPPKHQWLVKLLNQNNFDGIFSYLEKILNEAEEKGVKKIFLSTEGIYNHWWDFSSEAKEVLKLISKYFNFELYIVFREPNSFLESFYKQNLKNPQNNSAKCYGKEMSFEEMIKDEWFIKHIDYLSFIQECEVLFGKECIKVFTYSNDINLMILKELKLILPENKKERRENIGQSHIGVELLKVVNRFNLNAKDKKYVVKTLKQMDDVFDNYLKAPLLNENISTSIERLFSLQLNTLEKEYKLSFRKKDE</sequence>
<dbReference type="SUPFAM" id="SSF52540">
    <property type="entry name" value="P-loop containing nucleoside triphosphate hydrolases"/>
    <property type="match status" value="1"/>
</dbReference>
<dbReference type="AlphaFoldDB" id="A0A6S6TJA0"/>
<evidence type="ECO:0000313" key="1">
    <source>
        <dbReference type="EMBL" id="CAA6819335.1"/>
    </source>
</evidence>
<proteinExistence type="predicted"/>
<accession>A0A6S6TJA0</accession>
<gene>
    <name evidence="1" type="ORF">HELGO_WM20826</name>
</gene>
<name>A0A6S6TJA0_9BACT</name>